<evidence type="ECO:0000256" key="3">
    <source>
        <dbReference type="ARBA" id="ARBA00022741"/>
    </source>
</evidence>
<protein>
    <submittedName>
        <fullName evidence="6">ABC-type cobalamin/Fe3-siderophor transporter TupCBA, subunit C</fullName>
    </submittedName>
</protein>
<dbReference type="OrthoDB" id="9800654at2"/>
<reference evidence="7 9" key="2">
    <citation type="submission" date="2016-11" db="EMBL/GenBank/DDBJ databases">
        <title>Mixed transmission modes and dynamic genome evolution in an obligate animal-bacterial symbiosis.</title>
        <authorList>
            <person name="Russell S.L."/>
            <person name="Corbett-Detig R.B."/>
            <person name="Cavanaugh C.M."/>
        </authorList>
    </citation>
    <scope>NUCLEOTIDE SEQUENCE [LARGE SCALE GENOMIC DNA]</scope>
    <source>
        <strain evidence="7">MA-KB16</strain>
    </source>
</reference>
<dbReference type="PROSITE" id="PS50893">
    <property type="entry name" value="ABC_TRANSPORTER_2"/>
    <property type="match status" value="1"/>
</dbReference>
<dbReference type="eggNOG" id="COG1122">
    <property type="taxonomic scope" value="Bacteria"/>
</dbReference>
<keyword evidence="3" id="KW-0547">Nucleotide-binding</keyword>
<evidence type="ECO:0000313" key="9">
    <source>
        <dbReference type="Proteomes" id="UP000190962"/>
    </source>
</evidence>
<comment type="similarity">
    <text evidence="1">Belongs to the ABC transporter superfamily.</text>
</comment>
<dbReference type="Gene3D" id="3.40.50.300">
    <property type="entry name" value="P-loop containing nucleotide triphosphate hydrolases"/>
    <property type="match status" value="1"/>
</dbReference>
<reference evidence="6 8" key="1">
    <citation type="journal article" date="2014" name="BMC Genomics">
        <title>The genome of the intracellular bacterium of the coastal bivalve, Solemya velum: a blueprint for thriving in and out of symbiosis.</title>
        <authorList>
            <person name="Dmytrenko O."/>
            <person name="Russell S.L."/>
            <person name="Loo W.T."/>
            <person name="Fontanez K.M."/>
            <person name="Liao L."/>
            <person name="Roeselers G."/>
            <person name="Sharma R."/>
            <person name="Stewart F.J."/>
            <person name="Newton I.L."/>
            <person name="Woyke T."/>
            <person name="Wu D."/>
            <person name="Lang J.M."/>
            <person name="Eisen J.A."/>
            <person name="Cavanaugh C.M."/>
        </authorList>
    </citation>
    <scope>NUCLEOTIDE SEQUENCE [LARGE SCALE GENOMIC DNA]</scope>
    <source>
        <strain evidence="6 8">WH</strain>
    </source>
</reference>
<evidence type="ECO:0000313" key="7">
    <source>
        <dbReference type="EMBL" id="OOY35672.1"/>
    </source>
</evidence>
<dbReference type="InterPro" id="IPR027417">
    <property type="entry name" value="P-loop_NTPase"/>
</dbReference>
<evidence type="ECO:0000259" key="5">
    <source>
        <dbReference type="PROSITE" id="PS50893"/>
    </source>
</evidence>
<evidence type="ECO:0000313" key="8">
    <source>
        <dbReference type="Proteomes" id="UP000030856"/>
    </source>
</evidence>
<keyword evidence="4" id="KW-0067">ATP-binding</keyword>
<dbReference type="Pfam" id="PF00005">
    <property type="entry name" value="ABC_tran"/>
    <property type="match status" value="1"/>
</dbReference>
<dbReference type="InterPro" id="IPR017871">
    <property type="entry name" value="ABC_transporter-like_CS"/>
</dbReference>
<dbReference type="STRING" id="2340.JV46_12830"/>
<dbReference type="InterPro" id="IPR003593">
    <property type="entry name" value="AAA+_ATPase"/>
</dbReference>
<evidence type="ECO:0000256" key="4">
    <source>
        <dbReference type="ARBA" id="ARBA00022840"/>
    </source>
</evidence>
<dbReference type="GO" id="GO:0016887">
    <property type="term" value="F:ATP hydrolysis activity"/>
    <property type="evidence" value="ECO:0007669"/>
    <property type="project" value="InterPro"/>
</dbReference>
<dbReference type="PANTHER" id="PTHR42734:SF17">
    <property type="entry name" value="METAL TRANSPORT SYSTEM ATP-BINDING PROTEIN TM_0124-RELATED"/>
    <property type="match status" value="1"/>
</dbReference>
<evidence type="ECO:0000256" key="2">
    <source>
        <dbReference type="ARBA" id="ARBA00022448"/>
    </source>
</evidence>
<dbReference type="Proteomes" id="UP000190962">
    <property type="component" value="Unassembled WGS sequence"/>
</dbReference>
<dbReference type="EMBL" id="JRAA01000001">
    <property type="protein sequence ID" value="KHF25730.1"/>
    <property type="molecule type" value="Genomic_DNA"/>
</dbReference>
<accession>A0A0B0H9G2</accession>
<dbReference type="RefSeq" id="WP_043115408.1">
    <property type="nucleotide sequence ID" value="NZ_JRAA01000001.1"/>
</dbReference>
<dbReference type="PROSITE" id="PS00211">
    <property type="entry name" value="ABC_TRANSPORTER_1"/>
    <property type="match status" value="1"/>
</dbReference>
<dbReference type="SUPFAM" id="SSF52540">
    <property type="entry name" value="P-loop containing nucleoside triphosphate hydrolases"/>
    <property type="match status" value="1"/>
</dbReference>
<dbReference type="PANTHER" id="PTHR42734">
    <property type="entry name" value="METAL TRANSPORT SYSTEM ATP-BINDING PROTEIN TM_0124-RELATED"/>
    <property type="match status" value="1"/>
</dbReference>
<dbReference type="SMART" id="SM00382">
    <property type="entry name" value="AAA"/>
    <property type="match status" value="1"/>
</dbReference>
<evidence type="ECO:0000256" key="1">
    <source>
        <dbReference type="ARBA" id="ARBA00005417"/>
    </source>
</evidence>
<keyword evidence="8" id="KW-1185">Reference proteome</keyword>
<dbReference type="InterPro" id="IPR050153">
    <property type="entry name" value="Metal_Ion_Import_ABC"/>
</dbReference>
<dbReference type="InterPro" id="IPR003439">
    <property type="entry name" value="ABC_transporter-like_ATP-bd"/>
</dbReference>
<keyword evidence="2" id="KW-0813">Transport</keyword>
<dbReference type="Proteomes" id="UP000030856">
    <property type="component" value="Unassembled WGS sequence"/>
</dbReference>
<evidence type="ECO:0000313" key="6">
    <source>
        <dbReference type="EMBL" id="KHF25730.1"/>
    </source>
</evidence>
<dbReference type="AlphaFoldDB" id="A0A0B0H9G2"/>
<proteinExistence type="inferred from homology"/>
<name>A0A0B0H9G2_SOVGS</name>
<feature type="domain" description="ABC transporter" evidence="5">
    <location>
        <begin position="4"/>
        <end position="232"/>
    </location>
</feature>
<organism evidence="6 8">
    <name type="scientific">Solemya velum gill symbiont</name>
    <dbReference type="NCBI Taxonomy" id="2340"/>
    <lineage>
        <taxon>Bacteria</taxon>
        <taxon>Pseudomonadati</taxon>
        <taxon>Pseudomonadota</taxon>
        <taxon>Gammaproteobacteria</taxon>
        <taxon>sulfur-oxidizing symbionts</taxon>
    </lineage>
</organism>
<dbReference type="EMBL" id="MPNX01000003">
    <property type="protein sequence ID" value="OOY35672.1"/>
    <property type="molecule type" value="Genomic_DNA"/>
</dbReference>
<comment type="caution">
    <text evidence="6">The sequence shown here is derived from an EMBL/GenBank/DDBJ whole genome shotgun (WGS) entry which is preliminary data.</text>
</comment>
<sequence>MISIKFRGIEKSFARRKILDCVDIELASGACLLLCGKNGSGKSTLLKILAGMERPDHAEIELGGKTYSWREAKKILLHKSIYLHQSPYLFEGSVWRNLDYPLSGARAARRSEIEYALEWADLAELADENVAHLSGGERQRVALARALLRKPQVMLLDEPTANMDTDSRQRTLSLLEQLKQEGIALVVVTHDPVHFIGKGEQRLMLQSGKLTTPEEPLVAGNISELKPVSKVGS</sequence>
<dbReference type="GeneID" id="86990914"/>
<gene>
    <name evidence="6" type="primary">tupC</name>
    <name evidence="7" type="ORF">BOV88_03250</name>
    <name evidence="6" type="ORF">JV46_12830</name>
</gene>
<dbReference type="GO" id="GO:0005524">
    <property type="term" value="F:ATP binding"/>
    <property type="evidence" value="ECO:0007669"/>
    <property type="project" value="UniProtKB-KW"/>
</dbReference>